<dbReference type="PANTHER" id="PTHR32039">
    <property type="entry name" value="MAGNESIUM-CHELATASE SUBUNIT CHLI"/>
    <property type="match status" value="1"/>
</dbReference>
<protein>
    <recommendedName>
        <fullName evidence="2">Magnesium chelatase ChlI-like catalytic domain-containing protein</fullName>
    </recommendedName>
</protein>
<evidence type="ECO:0000313" key="4">
    <source>
        <dbReference type="Proteomes" id="UP000482960"/>
    </source>
</evidence>
<accession>A0A6V8L222</accession>
<name>A0A6V8L222_9ACTN</name>
<evidence type="ECO:0000259" key="2">
    <source>
        <dbReference type="Pfam" id="PF01078"/>
    </source>
</evidence>
<dbReference type="EMBL" id="BLPG01000001">
    <property type="protein sequence ID" value="GFJ88157.1"/>
    <property type="molecule type" value="Genomic_DNA"/>
</dbReference>
<dbReference type="InterPro" id="IPR027417">
    <property type="entry name" value="P-loop_NTPase"/>
</dbReference>
<organism evidence="3 4">
    <name type="scientific">Phytohabitans rumicis</name>
    <dbReference type="NCBI Taxonomy" id="1076125"/>
    <lineage>
        <taxon>Bacteria</taxon>
        <taxon>Bacillati</taxon>
        <taxon>Actinomycetota</taxon>
        <taxon>Actinomycetes</taxon>
        <taxon>Micromonosporales</taxon>
        <taxon>Micromonosporaceae</taxon>
    </lineage>
</organism>
<reference evidence="3 4" key="1">
    <citation type="submission" date="2020-03" db="EMBL/GenBank/DDBJ databases">
        <title>Whole genome shotgun sequence of Phytohabitans rumicis NBRC 108638.</title>
        <authorList>
            <person name="Komaki H."/>
            <person name="Tamura T."/>
        </authorList>
    </citation>
    <scope>NUCLEOTIDE SEQUENCE [LARGE SCALE GENOMIC DNA]</scope>
    <source>
        <strain evidence="3 4">NBRC 108638</strain>
    </source>
</reference>
<dbReference type="Pfam" id="PF01078">
    <property type="entry name" value="Mg_chelatase"/>
    <property type="match status" value="1"/>
</dbReference>
<dbReference type="InterPro" id="IPR045006">
    <property type="entry name" value="CHLI-like"/>
</dbReference>
<dbReference type="AlphaFoldDB" id="A0A6V8L222"/>
<evidence type="ECO:0000313" key="3">
    <source>
        <dbReference type="EMBL" id="GFJ88157.1"/>
    </source>
</evidence>
<dbReference type="PANTHER" id="PTHR32039:SF9">
    <property type="entry name" value="MAGNESIUM-CHELATASE SUBUNIT CHLI-2, CHLOROPLASTIC"/>
    <property type="match status" value="1"/>
</dbReference>
<reference evidence="3 4" key="2">
    <citation type="submission" date="2020-03" db="EMBL/GenBank/DDBJ databases">
        <authorList>
            <person name="Ichikawa N."/>
            <person name="Kimura A."/>
            <person name="Kitahashi Y."/>
            <person name="Uohara A."/>
        </authorList>
    </citation>
    <scope>NUCLEOTIDE SEQUENCE [LARGE SCALE GENOMIC DNA]</scope>
    <source>
        <strain evidence="3 4">NBRC 108638</strain>
    </source>
</reference>
<feature type="domain" description="Magnesium chelatase ChlI-like catalytic" evidence="2">
    <location>
        <begin position="28"/>
        <end position="98"/>
    </location>
</feature>
<feature type="region of interest" description="Disordered" evidence="1">
    <location>
        <begin position="126"/>
        <end position="156"/>
    </location>
</feature>
<comment type="caution">
    <text evidence="3">The sequence shown here is derived from an EMBL/GenBank/DDBJ whole genome shotgun (WGS) entry which is preliminary data.</text>
</comment>
<keyword evidence="4" id="KW-1185">Reference proteome</keyword>
<dbReference type="GO" id="GO:0005524">
    <property type="term" value="F:ATP binding"/>
    <property type="evidence" value="ECO:0007669"/>
    <property type="project" value="InterPro"/>
</dbReference>
<proteinExistence type="predicted"/>
<dbReference type="Proteomes" id="UP000482960">
    <property type="component" value="Unassembled WGS sequence"/>
</dbReference>
<gene>
    <name evidence="3" type="ORF">Prum_017990</name>
</gene>
<dbReference type="Gene3D" id="3.40.50.300">
    <property type="entry name" value="P-loop containing nucleotide triphosphate hydrolases"/>
    <property type="match status" value="1"/>
</dbReference>
<dbReference type="SUPFAM" id="SSF52540">
    <property type="entry name" value="P-loop containing nucleoside triphosphate hydrolases"/>
    <property type="match status" value="1"/>
</dbReference>
<evidence type="ECO:0000256" key="1">
    <source>
        <dbReference type="SAM" id="MobiDB-lite"/>
    </source>
</evidence>
<sequence length="200" mass="21627">MTRRRAALVELPVGATEDRVVGTLDIQRALTEGVKAYEPGLLAAAHRGLLYVDEVNLLPDHLVDLLLDAAAMGRAHVERDGVSVKHAARFLLVGTMNPEEGEPRPQLVDRFGLVVSVGSPDEPAPRPRWYAGGWRTTPTRTASPRDGPYRTMRSPAGSRTPATCCPVYGCPMSSWTGSPASAWRTGWTGCAPTSWSRGPR</sequence>
<dbReference type="InterPro" id="IPR000523">
    <property type="entry name" value="Mg_chelatse_chII-like_cat_dom"/>
</dbReference>